<dbReference type="Gene3D" id="3.30.160.20">
    <property type="match status" value="1"/>
</dbReference>
<dbReference type="PANTHER" id="PTHR14950:SF48">
    <property type="entry name" value="ENDORIBONUCLEASE DICER HOMOLOG 2"/>
    <property type="match status" value="1"/>
</dbReference>
<evidence type="ECO:0000256" key="9">
    <source>
        <dbReference type="ARBA" id="ARBA00023211"/>
    </source>
</evidence>
<keyword evidence="4" id="KW-0479">Metal-binding</keyword>
<dbReference type="EnsemblPlants" id="KQK88206">
    <property type="protein sequence ID" value="KQK88206"/>
    <property type="gene ID" value="SETIT_034187mg"/>
</dbReference>
<evidence type="ECO:0000313" key="14">
    <source>
        <dbReference type="Proteomes" id="UP000004995"/>
    </source>
</evidence>
<keyword evidence="14" id="KW-1185">Reference proteome</keyword>
<proteinExistence type="predicted"/>
<dbReference type="InParanoid" id="K4A5N3"/>
<dbReference type="eggNOG" id="KOG0701">
    <property type="taxonomic scope" value="Eukaryota"/>
</dbReference>
<dbReference type="GO" id="GO:0005737">
    <property type="term" value="C:cytoplasm"/>
    <property type="evidence" value="ECO:0000318"/>
    <property type="project" value="GO_Central"/>
</dbReference>
<dbReference type="EMBL" id="AGNK02005499">
    <property type="status" value="NOT_ANNOTATED_CDS"/>
    <property type="molecule type" value="Genomic_DNA"/>
</dbReference>
<dbReference type="Proteomes" id="UP000004995">
    <property type="component" value="Unassembled WGS sequence"/>
</dbReference>
<comment type="cofactor">
    <cofactor evidence="2">
        <name>Mg(2+)</name>
        <dbReference type="ChEBI" id="CHEBI:18420"/>
    </cofactor>
</comment>
<dbReference type="SMART" id="SM00358">
    <property type="entry name" value="DSRM"/>
    <property type="match status" value="1"/>
</dbReference>
<dbReference type="SMART" id="SM00535">
    <property type="entry name" value="RIBOc"/>
    <property type="match status" value="2"/>
</dbReference>
<dbReference type="OMA" id="HAERDSC"/>
<dbReference type="Pfam" id="PF00035">
    <property type="entry name" value="dsrm"/>
    <property type="match status" value="1"/>
</dbReference>
<feature type="domain" description="RNase III" evidence="12">
    <location>
        <begin position="634"/>
        <end position="777"/>
    </location>
</feature>
<keyword evidence="6" id="KW-0378">Hydrolase</keyword>
<evidence type="ECO:0000256" key="5">
    <source>
        <dbReference type="ARBA" id="ARBA00022759"/>
    </source>
</evidence>
<evidence type="ECO:0000256" key="4">
    <source>
        <dbReference type="ARBA" id="ARBA00022723"/>
    </source>
</evidence>
<sequence length="876" mass="97478">MRHVGPAPRAHISVTRCYSVSSLRCASGPNGPVGRTGEVLVVIEKSAHQKREPTDATATALFLLSLPPEVSPVRARVKPKATTATATATWAAQAPPPAHLHRLPPSPSLPFPFLFQPPPSPHQSAPPPPPWLVRGEEKVRPDPRKGAATPVYFPEELVDNWVSFSRRGLYYCYNISMRGCLNTDAAPTDIILAVKCDLGPEFLRNSFNSGGVEVTIQYMRIIHLNQEQVIFARRFQTTILSLLIGNDHSEVRDAIKYFHELQVSVGVVYLLLPSVSGKIDWCGIKFSTSSVYDATTDKDMRHCHSCKDVDLLQMMDGPCCRCMLRNSVVYIPRDGKFYNVTGFPDINVNDQLHLRDRSVASSKRYGLCLTSESNPLLFASGMFTVQNFLHKCYGKWKEPSGRNAVKLPPELCRVVMAPVSTNTLCSFSSVPSIMHRIQCLLLSVKLKIQLGPRMQQFNITAMKILEALTTKECQEEFSLESLETLGDSFLKYVTGQHLFSKYKYREGKLTSMRKELVSNTALCQLACNSKLVGYIHGERFNLNKWIVPGLGYDNCGSTKSFLLPTNNMYSLKAISMKSKRIADTVEALIGAYLSASGEQAAFHFIKSLGMGVELHSEMQEERKIITKSEEIIDVRSLETMLDYVFNDRSLLIEALTHSSYNIAGPCYERLEFLGDAVLDHIITDYFYKLYYPGCTPALLTNLRKASVNNCCYAHAAVKAGLHKHILHSSSKQMINDLENSGWSFSGPSHGWEPGIGLPEDLADLIESIAGAIYLDSKHKKEVVWRAMRRLLEPLATPKTVEVYPVSELKEICERRKYPKPSYSPTRDDGVGVTRVVAKVKAAGKVYYGTGEGRNQKVAKILAAKALLQKLKAASVA</sequence>
<keyword evidence="9" id="KW-0464">Manganese</keyword>
<dbReference type="CDD" id="cd00048">
    <property type="entry name" value="DSRM_SF"/>
    <property type="match status" value="1"/>
</dbReference>
<dbReference type="Gene3D" id="1.10.1520.10">
    <property type="entry name" value="Ribonuclease III domain"/>
    <property type="match status" value="2"/>
</dbReference>
<dbReference type="HOGENOM" id="CLU_000907_4_1_1"/>
<dbReference type="STRING" id="4555.K4A5N3"/>
<dbReference type="PANTHER" id="PTHR14950">
    <property type="entry name" value="DICER-RELATED"/>
    <property type="match status" value="1"/>
</dbReference>
<dbReference type="Gramene" id="KQK88206">
    <property type="protein sequence ID" value="KQK88206"/>
    <property type="gene ID" value="SETIT_034187mg"/>
</dbReference>
<dbReference type="SUPFAM" id="SSF69065">
    <property type="entry name" value="RNase III domain-like"/>
    <property type="match status" value="2"/>
</dbReference>
<dbReference type="InterPro" id="IPR014720">
    <property type="entry name" value="dsRBD_dom"/>
</dbReference>
<dbReference type="PROSITE" id="PS50142">
    <property type="entry name" value="RNASE_3_2"/>
    <property type="match status" value="2"/>
</dbReference>
<dbReference type="Pfam" id="PF00636">
    <property type="entry name" value="Ribonuclease_3"/>
    <property type="match status" value="2"/>
</dbReference>
<organism evidence="13 14">
    <name type="scientific">Setaria italica</name>
    <name type="common">Foxtail millet</name>
    <name type="synonym">Panicum italicum</name>
    <dbReference type="NCBI Taxonomy" id="4555"/>
    <lineage>
        <taxon>Eukaryota</taxon>
        <taxon>Viridiplantae</taxon>
        <taxon>Streptophyta</taxon>
        <taxon>Embryophyta</taxon>
        <taxon>Tracheophyta</taxon>
        <taxon>Spermatophyta</taxon>
        <taxon>Magnoliopsida</taxon>
        <taxon>Liliopsida</taxon>
        <taxon>Poales</taxon>
        <taxon>Poaceae</taxon>
        <taxon>PACMAD clade</taxon>
        <taxon>Panicoideae</taxon>
        <taxon>Panicodae</taxon>
        <taxon>Paniceae</taxon>
        <taxon>Cenchrinae</taxon>
        <taxon>Setaria</taxon>
    </lineage>
</organism>
<accession>K4A5N3</accession>
<dbReference type="SUPFAM" id="SSF54768">
    <property type="entry name" value="dsRNA-binding domain-like"/>
    <property type="match status" value="1"/>
</dbReference>
<dbReference type="FunFam" id="1.10.1520.10:FF:000004">
    <property type="entry name" value="Endoribonuclease dicer-like 1"/>
    <property type="match status" value="1"/>
</dbReference>
<name>K4A5N3_SETIT</name>
<evidence type="ECO:0000259" key="11">
    <source>
        <dbReference type="PROSITE" id="PS50137"/>
    </source>
</evidence>
<evidence type="ECO:0000256" key="10">
    <source>
        <dbReference type="PROSITE-ProRule" id="PRU00266"/>
    </source>
</evidence>
<dbReference type="PROSITE" id="PS00517">
    <property type="entry name" value="RNASE_3_1"/>
    <property type="match status" value="1"/>
</dbReference>
<keyword evidence="7" id="KW-0460">Magnesium</keyword>
<feature type="domain" description="RNase III" evidence="12">
    <location>
        <begin position="443"/>
        <end position="597"/>
    </location>
</feature>
<dbReference type="CDD" id="cd00593">
    <property type="entry name" value="RIBOc"/>
    <property type="match status" value="2"/>
</dbReference>
<keyword evidence="8 10" id="KW-0694">RNA-binding</keyword>
<evidence type="ECO:0000256" key="2">
    <source>
        <dbReference type="ARBA" id="ARBA00001946"/>
    </source>
</evidence>
<reference evidence="14" key="1">
    <citation type="journal article" date="2012" name="Nat. Biotechnol.">
        <title>Reference genome sequence of the model plant Setaria.</title>
        <authorList>
            <person name="Bennetzen J.L."/>
            <person name="Schmutz J."/>
            <person name="Wang H."/>
            <person name="Percifield R."/>
            <person name="Hawkins J."/>
            <person name="Pontaroli A.C."/>
            <person name="Estep M."/>
            <person name="Feng L."/>
            <person name="Vaughn J.N."/>
            <person name="Grimwood J."/>
            <person name="Jenkins J."/>
            <person name="Barry K."/>
            <person name="Lindquist E."/>
            <person name="Hellsten U."/>
            <person name="Deshpande S."/>
            <person name="Wang X."/>
            <person name="Wu X."/>
            <person name="Mitros T."/>
            <person name="Triplett J."/>
            <person name="Yang X."/>
            <person name="Ye C.Y."/>
            <person name="Mauro-Herrera M."/>
            <person name="Wang L."/>
            <person name="Li P."/>
            <person name="Sharma M."/>
            <person name="Sharma R."/>
            <person name="Ronald P.C."/>
            <person name="Panaud O."/>
            <person name="Kellogg E.A."/>
            <person name="Brutnell T.P."/>
            <person name="Doust A.N."/>
            <person name="Tuskan G.A."/>
            <person name="Rokhsar D."/>
            <person name="Devos K.M."/>
        </authorList>
    </citation>
    <scope>NUCLEOTIDE SEQUENCE [LARGE SCALE GENOMIC DNA]</scope>
    <source>
        <strain evidence="14">cv. Yugu1</strain>
    </source>
</reference>
<dbReference type="GO" id="GO:0003723">
    <property type="term" value="F:RNA binding"/>
    <property type="evidence" value="ECO:0000318"/>
    <property type="project" value="GO_Central"/>
</dbReference>
<dbReference type="GO" id="GO:0030422">
    <property type="term" value="P:siRNA processing"/>
    <property type="evidence" value="ECO:0000318"/>
    <property type="project" value="GO_Central"/>
</dbReference>
<evidence type="ECO:0000256" key="6">
    <source>
        <dbReference type="ARBA" id="ARBA00022801"/>
    </source>
</evidence>
<evidence type="ECO:0000256" key="8">
    <source>
        <dbReference type="ARBA" id="ARBA00022884"/>
    </source>
</evidence>
<keyword evidence="3" id="KW-0540">Nuclease</keyword>
<dbReference type="AlphaFoldDB" id="K4A5N3"/>
<dbReference type="InterPro" id="IPR000999">
    <property type="entry name" value="RNase_III_dom"/>
</dbReference>
<dbReference type="InterPro" id="IPR036389">
    <property type="entry name" value="RNase_III_sf"/>
</dbReference>
<comment type="cofactor">
    <cofactor evidence="1">
        <name>Mn(2+)</name>
        <dbReference type="ChEBI" id="CHEBI:29035"/>
    </cofactor>
</comment>
<dbReference type="GO" id="GO:0005634">
    <property type="term" value="C:nucleus"/>
    <property type="evidence" value="ECO:0000318"/>
    <property type="project" value="GO_Central"/>
</dbReference>
<evidence type="ECO:0000256" key="7">
    <source>
        <dbReference type="ARBA" id="ARBA00022842"/>
    </source>
</evidence>
<reference evidence="13" key="2">
    <citation type="submission" date="2018-08" db="UniProtKB">
        <authorList>
            <consortium name="EnsemblPlants"/>
        </authorList>
    </citation>
    <scope>IDENTIFICATION</scope>
    <source>
        <strain evidence="13">Yugu1</strain>
    </source>
</reference>
<evidence type="ECO:0000256" key="3">
    <source>
        <dbReference type="ARBA" id="ARBA00022722"/>
    </source>
</evidence>
<evidence type="ECO:0008006" key="15">
    <source>
        <dbReference type="Google" id="ProtNLM"/>
    </source>
</evidence>
<dbReference type="GO" id="GO:0004525">
    <property type="term" value="F:ribonuclease III activity"/>
    <property type="evidence" value="ECO:0000318"/>
    <property type="project" value="GO_Central"/>
</dbReference>
<evidence type="ECO:0000259" key="12">
    <source>
        <dbReference type="PROSITE" id="PS50142"/>
    </source>
</evidence>
<evidence type="ECO:0000313" key="13">
    <source>
        <dbReference type="EnsemblPlants" id="KQK88206"/>
    </source>
</evidence>
<dbReference type="GO" id="GO:0046872">
    <property type="term" value="F:metal ion binding"/>
    <property type="evidence" value="ECO:0007669"/>
    <property type="project" value="UniProtKB-KW"/>
</dbReference>
<protein>
    <recommendedName>
        <fullName evidence="15">RNase III domain-containing protein</fullName>
    </recommendedName>
</protein>
<evidence type="ECO:0000256" key="1">
    <source>
        <dbReference type="ARBA" id="ARBA00001936"/>
    </source>
</evidence>
<feature type="domain" description="DRBM" evidence="11">
    <location>
        <begin position="803"/>
        <end position="872"/>
    </location>
</feature>
<dbReference type="PROSITE" id="PS50137">
    <property type="entry name" value="DS_RBD"/>
    <property type="match status" value="1"/>
</dbReference>
<keyword evidence="5" id="KW-0255">Endonuclease</keyword>